<evidence type="ECO:0000313" key="2">
    <source>
        <dbReference type="Proteomes" id="UP000070133"/>
    </source>
</evidence>
<protein>
    <submittedName>
        <fullName evidence="1">Uncharacterized protein</fullName>
    </submittedName>
</protein>
<organism evidence="1 2">
    <name type="scientific">Pseudocercospora eumusae</name>
    <dbReference type="NCBI Taxonomy" id="321146"/>
    <lineage>
        <taxon>Eukaryota</taxon>
        <taxon>Fungi</taxon>
        <taxon>Dikarya</taxon>
        <taxon>Ascomycota</taxon>
        <taxon>Pezizomycotina</taxon>
        <taxon>Dothideomycetes</taxon>
        <taxon>Dothideomycetidae</taxon>
        <taxon>Mycosphaerellales</taxon>
        <taxon>Mycosphaerellaceae</taxon>
        <taxon>Pseudocercospora</taxon>
    </lineage>
</organism>
<comment type="caution">
    <text evidence="1">The sequence shown here is derived from an EMBL/GenBank/DDBJ whole genome shotgun (WGS) entry which is preliminary data.</text>
</comment>
<dbReference type="Proteomes" id="UP000070133">
    <property type="component" value="Unassembled WGS sequence"/>
</dbReference>
<keyword evidence="2" id="KW-1185">Reference proteome</keyword>
<accession>A0A139HKL4</accession>
<gene>
    <name evidence="1" type="ORF">AC578_663</name>
</gene>
<sequence length="149" mass="15574">MCLQVVERYSSATLANNIPGIGHNHNPTQGDIICLIPAIQVAAGVPTNHDTPTVDSTSGRSACCTASYLKLSGSGYAAQKVLTAIARHSDDPEGSLSSIPLTYSTNLGTKSINRDSGRSIRQLRMPDTLTEPINLSRGHAGMAGTEDPG</sequence>
<proteinExistence type="predicted"/>
<dbReference type="EMBL" id="LFZN01000034">
    <property type="protein sequence ID" value="KXT03014.1"/>
    <property type="molecule type" value="Genomic_DNA"/>
</dbReference>
<name>A0A139HKL4_9PEZI</name>
<evidence type="ECO:0000313" key="1">
    <source>
        <dbReference type="EMBL" id="KXT03014.1"/>
    </source>
</evidence>
<reference evidence="1 2" key="1">
    <citation type="submission" date="2015-07" db="EMBL/GenBank/DDBJ databases">
        <title>Comparative genomics of the Sigatoka disease complex on banana suggests a link between parallel evolutionary changes in Pseudocercospora fijiensis and Pseudocercospora eumusae and increased virulence on the banana host.</title>
        <authorList>
            <person name="Chang T.-C."/>
            <person name="Salvucci A."/>
            <person name="Crous P.W."/>
            <person name="Stergiopoulos I."/>
        </authorList>
    </citation>
    <scope>NUCLEOTIDE SEQUENCE [LARGE SCALE GENOMIC DNA]</scope>
    <source>
        <strain evidence="1 2">CBS 114824</strain>
    </source>
</reference>
<dbReference type="AlphaFoldDB" id="A0A139HKL4"/>